<dbReference type="AlphaFoldDB" id="A0A5N5WXA5"/>
<dbReference type="OrthoDB" id="2956254at2759"/>
<protein>
    <recommendedName>
        <fullName evidence="4">Extracellular membrane protein CFEM domain-containing protein</fullName>
    </recommendedName>
</protein>
<dbReference type="EMBL" id="ML732261">
    <property type="protein sequence ID" value="KAB8071864.1"/>
    <property type="molecule type" value="Genomic_DNA"/>
</dbReference>
<keyword evidence="1" id="KW-0732">Signal</keyword>
<evidence type="ECO:0000256" key="1">
    <source>
        <dbReference type="SAM" id="SignalP"/>
    </source>
</evidence>
<evidence type="ECO:0000313" key="3">
    <source>
        <dbReference type="Proteomes" id="UP000326565"/>
    </source>
</evidence>
<feature type="signal peptide" evidence="1">
    <location>
        <begin position="1"/>
        <end position="17"/>
    </location>
</feature>
<evidence type="ECO:0000313" key="2">
    <source>
        <dbReference type="EMBL" id="KAB8071864.1"/>
    </source>
</evidence>
<dbReference type="Proteomes" id="UP000326565">
    <property type="component" value="Unassembled WGS sequence"/>
</dbReference>
<sequence>MRFTTILLASLASLAASHPSANPDEATAAKACGWPNGNCYDNDCHGELSPNRITCTSAAHADMVAAGTPEDATKMVAMVAMAAAPTTTLVAPVIE</sequence>
<gene>
    <name evidence="2" type="ORF">BDV29DRAFT_159062</name>
</gene>
<name>A0A5N5WXA5_9EURO</name>
<evidence type="ECO:0008006" key="4">
    <source>
        <dbReference type="Google" id="ProtNLM"/>
    </source>
</evidence>
<proteinExistence type="predicted"/>
<organism evidence="2 3">
    <name type="scientific">Aspergillus leporis</name>
    <dbReference type="NCBI Taxonomy" id="41062"/>
    <lineage>
        <taxon>Eukaryota</taxon>
        <taxon>Fungi</taxon>
        <taxon>Dikarya</taxon>
        <taxon>Ascomycota</taxon>
        <taxon>Pezizomycotina</taxon>
        <taxon>Eurotiomycetes</taxon>
        <taxon>Eurotiomycetidae</taxon>
        <taxon>Eurotiales</taxon>
        <taxon>Aspergillaceae</taxon>
        <taxon>Aspergillus</taxon>
        <taxon>Aspergillus subgen. Circumdati</taxon>
    </lineage>
</organism>
<reference evidence="2 3" key="1">
    <citation type="submission" date="2019-04" db="EMBL/GenBank/DDBJ databases">
        <title>Friends and foes A comparative genomics study of 23 Aspergillus species from section Flavi.</title>
        <authorList>
            <consortium name="DOE Joint Genome Institute"/>
            <person name="Kjaerbolling I."/>
            <person name="Vesth T."/>
            <person name="Frisvad J.C."/>
            <person name="Nybo J.L."/>
            <person name="Theobald S."/>
            <person name="Kildgaard S."/>
            <person name="Isbrandt T."/>
            <person name="Kuo A."/>
            <person name="Sato A."/>
            <person name="Lyhne E.K."/>
            <person name="Kogle M.E."/>
            <person name="Wiebenga A."/>
            <person name="Kun R.S."/>
            <person name="Lubbers R.J."/>
            <person name="Makela M.R."/>
            <person name="Barry K."/>
            <person name="Chovatia M."/>
            <person name="Clum A."/>
            <person name="Daum C."/>
            <person name="Haridas S."/>
            <person name="He G."/>
            <person name="LaButti K."/>
            <person name="Lipzen A."/>
            <person name="Mondo S."/>
            <person name="Riley R."/>
            <person name="Salamov A."/>
            <person name="Simmons B.A."/>
            <person name="Magnuson J.K."/>
            <person name="Henrissat B."/>
            <person name="Mortensen U.H."/>
            <person name="Larsen T.O."/>
            <person name="Devries R.P."/>
            <person name="Grigoriev I.V."/>
            <person name="Machida M."/>
            <person name="Baker S.E."/>
            <person name="Andersen M.R."/>
        </authorList>
    </citation>
    <scope>NUCLEOTIDE SEQUENCE [LARGE SCALE GENOMIC DNA]</scope>
    <source>
        <strain evidence="2 3">CBS 151.66</strain>
    </source>
</reference>
<keyword evidence="3" id="KW-1185">Reference proteome</keyword>
<feature type="chain" id="PRO_5024803419" description="Extracellular membrane protein CFEM domain-containing protein" evidence="1">
    <location>
        <begin position="18"/>
        <end position="95"/>
    </location>
</feature>
<accession>A0A5N5WXA5</accession>